<sequence length="368" mass="41872">MKITIAKIKHHQLQFKFEAGTSRGTLKTKDTWFIQVFNNHNLIGIGEAGPLKGLSIDDIEELPHQLEVVTKKLTGMRVPGNLNEVLQLAQDLAHHDFPSIRFALETALLDAMHGGERKIFETAFYSSEKRIPINGLVWMGSEKFMQQQIEEKLNAGFDCIKMKIGAIDFETEIRLLKLIREKYSGEQIVLRVDANGAFSAKEALAKLTTLAKLEIHSIEQPIKPGQWKEMKELCEKSPIPIALDEELIGINSIHEKEMLLKEIQPQYLILKPSLIGGIKSTFEWVSLCKQYQIDWWLTSMLESNIGLNAICQLADYLNVSMPQGLGTGQLYHNNIDSPLTIQKGEIFYNKNLKWKMIYMDSKIKLHKG</sequence>
<comment type="caution">
    <text evidence="3">The sequence shown here is derived from an EMBL/GenBank/DDBJ whole genome shotgun (WGS) entry which is preliminary data.</text>
</comment>
<feature type="domain" description="Mandelate racemase/muconate lactonizing enzyme C-terminal" evidence="2">
    <location>
        <begin position="142"/>
        <end position="240"/>
    </location>
</feature>
<dbReference type="InterPro" id="IPR018110">
    <property type="entry name" value="Mandel_Rmase/mucon_lact_enz_CS"/>
</dbReference>
<dbReference type="GO" id="GO:0016854">
    <property type="term" value="F:racemase and epimerase activity"/>
    <property type="evidence" value="ECO:0007669"/>
    <property type="project" value="UniProtKB-ARBA"/>
</dbReference>
<keyword evidence="1" id="KW-0479">Metal-binding</keyword>
<dbReference type="SFLD" id="SFLDF00009">
    <property type="entry name" value="o-succinylbenzoate_synthase"/>
    <property type="match status" value="1"/>
</dbReference>
<dbReference type="AlphaFoldDB" id="A0A934WWD0"/>
<dbReference type="InterPro" id="IPR029065">
    <property type="entry name" value="Enolase_C-like"/>
</dbReference>
<evidence type="ECO:0000256" key="1">
    <source>
        <dbReference type="ARBA" id="ARBA00022723"/>
    </source>
</evidence>
<dbReference type="InterPro" id="IPR036849">
    <property type="entry name" value="Enolase-like_C_sf"/>
</dbReference>
<dbReference type="EMBL" id="JAEQBW010000001">
    <property type="protein sequence ID" value="MBK6264199.1"/>
    <property type="molecule type" value="Genomic_DNA"/>
</dbReference>
<evidence type="ECO:0000313" key="4">
    <source>
        <dbReference type="Proteomes" id="UP000611723"/>
    </source>
</evidence>
<dbReference type="SUPFAM" id="SSF51604">
    <property type="entry name" value="Enolase C-terminal domain-like"/>
    <property type="match status" value="1"/>
</dbReference>
<dbReference type="PROSITE" id="PS00909">
    <property type="entry name" value="MR_MLE_2"/>
    <property type="match status" value="1"/>
</dbReference>
<dbReference type="Pfam" id="PF13378">
    <property type="entry name" value="MR_MLE_C"/>
    <property type="match status" value="1"/>
</dbReference>
<dbReference type="SMART" id="SM00922">
    <property type="entry name" value="MR_MLE"/>
    <property type="match status" value="1"/>
</dbReference>
<dbReference type="Gene3D" id="3.20.20.120">
    <property type="entry name" value="Enolase-like C-terminal domain"/>
    <property type="match status" value="1"/>
</dbReference>
<dbReference type="SUPFAM" id="SSF54826">
    <property type="entry name" value="Enolase N-terminal domain-like"/>
    <property type="match status" value="1"/>
</dbReference>
<dbReference type="SFLD" id="SFLDS00001">
    <property type="entry name" value="Enolase"/>
    <property type="match status" value="1"/>
</dbReference>
<keyword evidence="4" id="KW-1185">Reference proteome</keyword>
<name>A0A934WWD0_9BACT</name>
<dbReference type="InterPro" id="IPR029017">
    <property type="entry name" value="Enolase-like_N"/>
</dbReference>
<dbReference type="CDD" id="cd03320">
    <property type="entry name" value="OSBS"/>
    <property type="match status" value="1"/>
</dbReference>
<proteinExistence type="predicted"/>
<dbReference type="InterPro" id="IPR013342">
    <property type="entry name" value="Mandelate_racemase_C"/>
</dbReference>
<reference evidence="3" key="1">
    <citation type="submission" date="2021-01" db="EMBL/GenBank/DDBJ databases">
        <title>Marivirga aurantiaca sp. nov., isolated from intertidal surface sediments.</title>
        <authorList>
            <person name="Zhang M."/>
        </authorList>
    </citation>
    <scope>NUCLEOTIDE SEQUENCE</scope>
    <source>
        <strain evidence="3">S37H4</strain>
    </source>
</reference>
<dbReference type="PANTHER" id="PTHR48073">
    <property type="entry name" value="O-SUCCINYLBENZOATE SYNTHASE-RELATED"/>
    <property type="match status" value="1"/>
</dbReference>
<organism evidence="3 4">
    <name type="scientific">Marivirga aurantiaca</name>
    <dbReference type="NCBI Taxonomy" id="2802615"/>
    <lineage>
        <taxon>Bacteria</taxon>
        <taxon>Pseudomonadati</taxon>
        <taxon>Bacteroidota</taxon>
        <taxon>Cytophagia</taxon>
        <taxon>Cytophagales</taxon>
        <taxon>Marivirgaceae</taxon>
        <taxon>Marivirga</taxon>
    </lineage>
</organism>
<dbReference type="SFLD" id="SFLDG00180">
    <property type="entry name" value="muconate_cycloisomerase"/>
    <property type="match status" value="1"/>
</dbReference>
<accession>A0A934WWD0</accession>
<protein>
    <submittedName>
        <fullName evidence="3">O-succinylbenzoate synthase</fullName>
    </submittedName>
</protein>
<dbReference type="Gene3D" id="3.30.390.10">
    <property type="entry name" value="Enolase-like, N-terminal domain"/>
    <property type="match status" value="1"/>
</dbReference>
<dbReference type="Proteomes" id="UP000611723">
    <property type="component" value="Unassembled WGS sequence"/>
</dbReference>
<evidence type="ECO:0000259" key="2">
    <source>
        <dbReference type="SMART" id="SM00922"/>
    </source>
</evidence>
<dbReference type="PANTHER" id="PTHR48073:SF2">
    <property type="entry name" value="O-SUCCINYLBENZOATE SYNTHASE"/>
    <property type="match status" value="1"/>
</dbReference>
<dbReference type="RefSeq" id="WP_201429872.1">
    <property type="nucleotide sequence ID" value="NZ_JAEQBW010000001.1"/>
</dbReference>
<dbReference type="GO" id="GO:0009063">
    <property type="term" value="P:amino acid catabolic process"/>
    <property type="evidence" value="ECO:0007669"/>
    <property type="project" value="InterPro"/>
</dbReference>
<dbReference type="GO" id="GO:0046872">
    <property type="term" value="F:metal ion binding"/>
    <property type="evidence" value="ECO:0007669"/>
    <property type="project" value="UniProtKB-KW"/>
</dbReference>
<evidence type="ECO:0000313" key="3">
    <source>
        <dbReference type="EMBL" id="MBK6264199.1"/>
    </source>
</evidence>
<gene>
    <name evidence="3" type="ORF">JKA74_04050</name>
</gene>